<keyword evidence="2" id="KW-1185">Reference proteome</keyword>
<accession>A0A0P8Y6U3</accession>
<evidence type="ECO:0000313" key="1">
    <source>
        <dbReference type="EMBL" id="KPU74968.1"/>
    </source>
</evidence>
<dbReference type="Proteomes" id="UP000007801">
    <property type="component" value="Unassembled WGS sequence"/>
</dbReference>
<dbReference type="GeneID" id="26514693"/>
<dbReference type="PANTHER" id="PTHR46409:SF1">
    <property type="entry name" value="HTH PSQ-TYPE DOMAIN-CONTAINING PROTEIN"/>
    <property type="match status" value="1"/>
</dbReference>
<gene>
    <name evidence="1" type="primary">Dana\GF27284</name>
    <name evidence="1" type="ORF">GF27284</name>
</gene>
<dbReference type="PANTHER" id="PTHR46409">
    <property type="entry name" value="HTH PSQ-TYPE DOMAIN-CONTAINING PROTEIN"/>
    <property type="match status" value="1"/>
</dbReference>
<sequence length="172" mass="19562">MKVYLPTWFQIKMSDSITDGARHVFTMIKNSRYLPKRLLKVVDPVIQHNAYFAHPENLLLSMLTDENLNVRKIGLQRILKAREKTPTAETSVRSFLLPKLNFNATKYYEMIDWSSTVVSPPPVLRNVSNAVLVSSIDNQLSIGQSNLLSFPCHTQAVERTVKLVTEASKKFA</sequence>
<dbReference type="OrthoDB" id="8023395at2759"/>
<proteinExistence type="predicted"/>
<reference evidence="1 2" key="1">
    <citation type="journal article" date="2007" name="Nature">
        <title>Evolution of genes and genomes on the Drosophila phylogeny.</title>
        <authorList>
            <consortium name="Drosophila 12 Genomes Consortium"/>
            <person name="Clark A.G."/>
            <person name="Eisen M.B."/>
            <person name="Smith D.R."/>
            <person name="Bergman C.M."/>
            <person name="Oliver B."/>
            <person name="Markow T.A."/>
            <person name="Kaufman T.C."/>
            <person name="Kellis M."/>
            <person name="Gelbart W."/>
            <person name="Iyer V.N."/>
            <person name="Pollard D.A."/>
            <person name="Sackton T.B."/>
            <person name="Larracuente A.M."/>
            <person name="Singh N.D."/>
            <person name="Abad J.P."/>
            <person name="Abt D.N."/>
            <person name="Adryan B."/>
            <person name="Aguade M."/>
            <person name="Akashi H."/>
            <person name="Anderson W.W."/>
            <person name="Aquadro C.F."/>
            <person name="Ardell D.H."/>
            <person name="Arguello R."/>
            <person name="Artieri C.G."/>
            <person name="Barbash D.A."/>
            <person name="Barker D."/>
            <person name="Barsanti P."/>
            <person name="Batterham P."/>
            <person name="Batzoglou S."/>
            <person name="Begun D."/>
            <person name="Bhutkar A."/>
            <person name="Blanco E."/>
            <person name="Bosak S.A."/>
            <person name="Bradley R.K."/>
            <person name="Brand A.D."/>
            <person name="Brent M.R."/>
            <person name="Brooks A.N."/>
            <person name="Brown R.H."/>
            <person name="Butlin R.K."/>
            <person name="Caggese C."/>
            <person name="Calvi B.R."/>
            <person name="Bernardo de Carvalho A."/>
            <person name="Caspi A."/>
            <person name="Castrezana S."/>
            <person name="Celniker S.E."/>
            <person name="Chang J.L."/>
            <person name="Chapple C."/>
            <person name="Chatterji S."/>
            <person name="Chinwalla A."/>
            <person name="Civetta A."/>
            <person name="Clifton S.W."/>
            <person name="Comeron J.M."/>
            <person name="Costello J.C."/>
            <person name="Coyne J.A."/>
            <person name="Daub J."/>
            <person name="David R.G."/>
            <person name="Delcher A.L."/>
            <person name="Delehaunty K."/>
            <person name="Do C.B."/>
            <person name="Ebling H."/>
            <person name="Edwards K."/>
            <person name="Eickbush T."/>
            <person name="Evans J.D."/>
            <person name="Filipski A."/>
            <person name="Findeiss S."/>
            <person name="Freyhult E."/>
            <person name="Fulton L."/>
            <person name="Fulton R."/>
            <person name="Garcia A.C."/>
            <person name="Gardiner A."/>
            <person name="Garfield D.A."/>
            <person name="Garvin B.E."/>
            <person name="Gibson G."/>
            <person name="Gilbert D."/>
            <person name="Gnerre S."/>
            <person name="Godfrey J."/>
            <person name="Good R."/>
            <person name="Gotea V."/>
            <person name="Gravely B."/>
            <person name="Greenberg A.J."/>
            <person name="Griffiths-Jones S."/>
            <person name="Gross S."/>
            <person name="Guigo R."/>
            <person name="Gustafson E.A."/>
            <person name="Haerty W."/>
            <person name="Hahn M.W."/>
            <person name="Halligan D.L."/>
            <person name="Halpern A.L."/>
            <person name="Halter G.M."/>
            <person name="Han M.V."/>
            <person name="Heger A."/>
            <person name="Hillier L."/>
            <person name="Hinrichs A.S."/>
            <person name="Holmes I."/>
            <person name="Hoskins R.A."/>
            <person name="Hubisz M.J."/>
            <person name="Hultmark D."/>
            <person name="Huntley M.A."/>
            <person name="Jaffe D.B."/>
            <person name="Jagadeeshan S."/>
            <person name="Jeck W.R."/>
            <person name="Johnson J."/>
            <person name="Jones C.D."/>
            <person name="Jordan W.C."/>
            <person name="Karpen G.H."/>
            <person name="Kataoka E."/>
            <person name="Keightley P.D."/>
            <person name="Kheradpour P."/>
            <person name="Kirkness E.F."/>
            <person name="Koerich L.B."/>
            <person name="Kristiansen K."/>
            <person name="Kudrna D."/>
            <person name="Kulathinal R.J."/>
            <person name="Kumar S."/>
            <person name="Kwok R."/>
            <person name="Lander E."/>
            <person name="Langley C.H."/>
            <person name="Lapoint R."/>
            <person name="Lazzaro B.P."/>
            <person name="Lee S.J."/>
            <person name="Levesque L."/>
            <person name="Li R."/>
            <person name="Lin C.F."/>
            <person name="Lin M.F."/>
            <person name="Lindblad-Toh K."/>
            <person name="Llopart A."/>
            <person name="Long M."/>
            <person name="Low L."/>
            <person name="Lozovsky E."/>
            <person name="Lu J."/>
            <person name="Luo M."/>
            <person name="Machado C.A."/>
            <person name="Makalowski W."/>
            <person name="Marzo M."/>
            <person name="Matsuda M."/>
            <person name="Matzkin L."/>
            <person name="McAllister B."/>
            <person name="McBride C.S."/>
            <person name="McKernan B."/>
            <person name="McKernan K."/>
            <person name="Mendez-Lago M."/>
            <person name="Minx P."/>
            <person name="Mollenhauer M.U."/>
            <person name="Montooth K."/>
            <person name="Mount S.M."/>
            <person name="Mu X."/>
            <person name="Myers E."/>
            <person name="Negre B."/>
            <person name="Newfeld S."/>
            <person name="Nielsen R."/>
            <person name="Noor M.A."/>
            <person name="O'Grady P."/>
            <person name="Pachter L."/>
            <person name="Papaceit M."/>
            <person name="Parisi M.J."/>
            <person name="Parisi M."/>
            <person name="Parts L."/>
            <person name="Pedersen J.S."/>
            <person name="Pesole G."/>
            <person name="Phillippy A.M."/>
            <person name="Ponting C.P."/>
            <person name="Pop M."/>
            <person name="Porcelli D."/>
            <person name="Powell J.R."/>
            <person name="Prohaska S."/>
            <person name="Pruitt K."/>
            <person name="Puig M."/>
            <person name="Quesneville H."/>
            <person name="Ram K.R."/>
            <person name="Rand D."/>
            <person name="Rasmussen M.D."/>
            <person name="Reed L.K."/>
            <person name="Reenan R."/>
            <person name="Reily A."/>
            <person name="Remington K.A."/>
            <person name="Rieger T.T."/>
            <person name="Ritchie M.G."/>
            <person name="Robin C."/>
            <person name="Rogers Y.H."/>
            <person name="Rohde C."/>
            <person name="Rozas J."/>
            <person name="Rubenfield M.J."/>
            <person name="Ruiz A."/>
            <person name="Russo S."/>
            <person name="Salzberg S.L."/>
            <person name="Sanchez-Gracia A."/>
            <person name="Saranga D.J."/>
            <person name="Sato H."/>
            <person name="Schaeffer S.W."/>
            <person name="Schatz M.C."/>
            <person name="Schlenke T."/>
            <person name="Schwartz R."/>
            <person name="Segarra C."/>
            <person name="Singh R.S."/>
            <person name="Sirot L."/>
            <person name="Sirota M."/>
            <person name="Sisneros N.B."/>
            <person name="Smith C.D."/>
            <person name="Smith T.F."/>
            <person name="Spieth J."/>
            <person name="Stage D.E."/>
            <person name="Stark A."/>
            <person name="Stephan W."/>
            <person name="Strausberg R.L."/>
            <person name="Strempel S."/>
            <person name="Sturgill D."/>
            <person name="Sutton G."/>
            <person name="Sutton G.G."/>
            <person name="Tao W."/>
            <person name="Teichmann S."/>
            <person name="Tobari Y.N."/>
            <person name="Tomimura Y."/>
            <person name="Tsolas J.M."/>
            <person name="Valente V.L."/>
            <person name="Venter E."/>
            <person name="Venter J.C."/>
            <person name="Vicario S."/>
            <person name="Vieira F.G."/>
            <person name="Vilella A.J."/>
            <person name="Villasante A."/>
            <person name="Walenz B."/>
            <person name="Wang J."/>
            <person name="Wasserman M."/>
            <person name="Watts T."/>
            <person name="Wilson D."/>
            <person name="Wilson R.K."/>
            <person name="Wing R.A."/>
            <person name="Wolfner M.F."/>
            <person name="Wong A."/>
            <person name="Wong G.K."/>
            <person name="Wu C.I."/>
            <person name="Wu G."/>
            <person name="Yamamoto D."/>
            <person name="Yang H.P."/>
            <person name="Yang S.P."/>
            <person name="Yorke J.A."/>
            <person name="Yoshida K."/>
            <person name="Zdobnov E."/>
            <person name="Zhang P."/>
            <person name="Zhang Y."/>
            <person name="Zimin A.V."/>
            <person name="Baldwin J."/>
            <person name="Abdouelleil A."/>
            <person name="Abdulkadir J."/>
            <person name="Abebe A."/>
            <person name="Abera B."/>
            <person name="Abreu J."/>
            <person name="Acer S.C."/>
            <person name="Aftuck L."/>
            <person name="Alexander A."/>
            <person name="An P."/>
            <person name="Anderson E."/>
            <person name="Anderson S."/>
            <person name="Arachi H."/>
            <person name="Azer M."/>
            <person name="Bachantsang P."/>
            <person name="Barry A."/>
            <person name="Bayul T."/>
            <person name="Berlin A."/>
            <person name="Bessette D."/>
            <person name="Bloom T."/>
            <person name="Blye J."/>
            <person name="Boguslavskiy L."/>
            <person name="Bonnet C."/>
            <person name="Boukhgalter B."/>
            <person name="Bourzgui I."/>
            <person name="Brown A."/>
            <person name="Cahill P."/>
            <person name="Channer S."/>
            <person name="Cheshatsang Y."/>
            <person name="Chuda L."/>
            <person name="Citroen M."/>
            <person name="Collymore A."/>
            <person name="Cooke P."/>
            <person name="Costello M."/>
            <person name="D'Aco K."/>
            <person name="Daza R."/>
            <person name="De Haan G."/>
            <person name="DeGray S."/>
            <person name="DeMaso C."/>
            <person name="Dhargay N."/>
            <person name="Dooley K."/>
            <person name="Dooley E."/>
            <person name="Doricent M."/>
            <person name="Dorje P."/>
            <person name="Dorjee K."/>
            <person name="Dupes A."/>
            <person name="Elong R."/>
            <person name="Falk J."/>
            <person name="Farina A."/>
            <person name="Faro S."/>
            <person name="Ferguson D."/>
            <person name="Fisher S."/>
            <person name="Foley C.D."/>
            <person name="Franke A."/>
            <person name="Friedrich D."/>
            <person name="Gadbois L."/>
            <person name="Gearin G."/>
            <person name="Gearin C.R."/>
            <person name="Giannoukos G."/>
            <person name="Goode T."/>
            <person name="Graham J."/>
            <person name="Grandbois E."/>
            <person name="Grewal S."/>
            <person name="Gyaltsen K."/>
            <person name="Hafez N."/>
            <person name="Hagos B."/>
            <person name="Hall J."/>
            <person name="Henson C."/>
            <person name="Hollinger A."/>
            <person name="Honan T."/>
            <person name="Huard M.D."/>
            <person name="Hughes L."/>
            <person name="Hurhula B."/>
            <person name="Husby M.E."/>
            <person name="Kamat A."/>
            <person name="Kanga B."/>
            <person name="Kashin S."/>
            <person name="Khazanovich D."/>
            <person name="Kisner P."/>
            <person name="Lance K."/>
            <person name="Lara M."/>
            <person name="Lee W."/>
            <person name="Lennon N."/>
            <person name="Letendre F."/>
            <person name="LeVine R."/>
            <person name="Lipovsky A."/>
            <person name="Liu X."/>
            <person name="Liu J."/>
            <person name="Liu S."/>
            <person name="Lokyitsang T."/>
            <person name="Lokyitsang Y."/>
            <person name="Lubonja R."/>
            <person name="Lui A."/>
            <person name="MacDonald P."/>
            <person name="Magnisalis V."/>
            <person name="Maru K."/>
            <person name="Matthews C."/>
            <person name="McCusker W."/>
            <person name="McDonough S."/>
            <person name="Mehta T."/>
            <person name="Meldrim J."/>
            <person name="Meneus L."/>
            <person name="Mihai O."/>
            <person name="Mihalev A."/>
            <person name="Mihova T."/>
            <person name="Mittelman R."/>
            <person name="Mlenga V."/>
            <person name="Montmayeur A."/>
            <person name="Mulrain L."/>
            <person name="Navidi A."/>
            <person name="Naylor J."/>
            <person name="Negash T."/>
            <person name="Nguyen T."/>
            <person name="Nguyen N."/>
            <person name="Nicol R."/>
            <person name="Norbu C."/>
            <person name="Norbu N."/>
            <person name="Novod N."/>
            <person name="O'Neill B."/>
            <person name="Osman S."/>
            <person name="Markiewicz E."/>
            <person name="Oyono O.L."/>
            <person name="Patti C."/>
            <person name="Phunkhang P."/>
            <person name="Pierre F."/>
            <person name="Priest M."/>
            <person name="Raghuraman S."/>
            <person name="Rege F."/>
            <person name="Reyes R."/>
            <person name="Rise C."/>
            <person name="Rogov P."/>
            <person name="Ross K."/>
            <person name="Ryan E."/>
            <person name="Settipalli S."/>
            <person name="Shea T."/>
            <person name="Sherpa N."/>
            <person name="Shi L."/>
            <person name="Shih D."/>
            <person name="Sparrow T."/>
            <person name="Spaulding J."/>
            <person name="Stalker J."/>
            <person name="Stange-Thomann N."/>
            <person name="Stavropoulos S."/>
            <person name="Stone C."/>
            <person name="Strader C."/>
            <person name="Tesfaye S."/>
            <person name="Thomson T."/>
            <person name="Thoulutsang Y."/>
            <person name="Thoulutsang D."/>
            <person name="Topham K."/>
            <person name="Topping I."/>
            <person name="Tsamla T."/>
            <person name="Vassiliev H."/>
            <person name="Vo A."/>
            <person name="Wangchuk T."/>
            <person name="Wangdi T."/>
            <person name="Weiand M."/>
            <person name="Wilkinson J."/>
            <person name="Wilson A."/>
            <person name="Yadav S."/>
            <person name="Young G."/>
            <person name="Yu Q."/>
            <person name="Zembek L."/>
            <person name="Zhong D."/>
            <person name="Zimmer A."/>
            <person name="Zwirko Z."/>
            <person name="Jaffe D.B."/>
            <person name="Alvarez P."/>
            <person name="Brockman W."/>
            <person name="Butler J."/>
            <person name="Chin C."/>
            <person name="Gnerre S."/>
            <person name="Grabherr M."/>
            <person name="Kleber M."/>
            <person name="Mauceli E."/>
            <person name="MacCallum I."/>
        </authorList>
    </citation>
    <scope>NUCLEOTIDE SEQUENCE [LARGE SCALE GENOMIC DNA]</scope>
    <source>
        <strain evidence="2">Tucson 14024-0371.13</strain>
    </source>
</reference>
<dbReference type="InParanoid" id="A0A0P8Y6U3"/>
<organism evidence="1 2">
    <name type="scientific">Drosophila ananassae</name>
    <name type="common">Fruit fly</name>
    <dbReference type="NCBI Taxonomy" id="7217"/>
    <lineage>
        <taxon>Eukaryota</taxon>
        <taxon>Metazoa</taxon>
        <taxon>Ecdysozoa</taxon>
        <taxon>Arthropoda</taxon>
        <taxon>Hexapoda</taxon>
        <taxon>Insecta</taxon>
        <taxon>Pterygota</taxon>
        <taxon>Neoptera</taxon>
        <taxon>Endopterygota</taxon>
        <taxon>Diptera</taxon>
        <taxon>Brachycera</taxon>
        <taxon>Muscomorpha</taxon>
        <taxon>Ephydroidea</taxon>
        <taxon>Drosophilidae</taxon>
        <taxon>Drosophila</taxon>
        <taxon>Sophophora</taxon>
    </lineage>
</organism>
<evidence type="ECO:0000313" key="2">
    <source>
        <dbReference type="Proteomes" id="UP000007801"/>
    </source>
</evidence>
<dbReference type="EMBL" id="CH902631">
    <property type="protein sequence ID" value="KPU74968.1"/>
    <property type="molecule type" value="Genomic_DNA"/>
</dbReference>
<dbReference type="KEGG" id="dan:26514693"/>
<name>A0A0P8Y6U3_DROAN</name>
<protein>
    <submittedName>
        <fullName evidence="1">Uncharacterized protein</fullName>
    </submittedName>
</protein>
<dbReference type="AlphaFoldDB" id="A0A0P8Y6U3"/>